<evidence type="ECO:0000256" key="1">
    <source>
        <dbReference type="SAM" id="MobiDB-lite"/>
    </source>
</evidence>
<dbReference type="EMBL" id="BGZK01000873">
    <property type="protein sequence ID" value="GBP63575.1"/>
    <property type="molecule type" value="Genomic_DNA"/>
</dbReference>
<dbReference type="OrthoDB" id="10028421at2759"/>
<feature type="compositionally biased region" description="Basic and acidic residues" evidence="1">
    <location>
        <begin position="65"/>
        <end position="79"/>
    </location>
</feature>
<evidence type="ECO:0000313" key="2">
    <source>
        <dbReference type="EMBL" id="GBP63575.1"/>
    </source>
</evidence>
<name>A0A4C1XMY0_EUMVA</name>
<feature type="region of interest" description="Disordered" evidence="1">
    <location>
        <begin position="1"/>
        <end position="109"/>
    </location>
</feature>
<proteinExistence type="predicted"/>
<sequence>MGGRGESVTPKDTDSEEGEAFTDGDFGDSDEEQGVERAEGVQVSQVPVHETVNRSVQSAAAANGHEADPAPHSHHHENGVVDELDVAPAADTRKDSQGDQSPSILGILGNQHQQVIRREMNSFPGARRPRLAVEPRRRFLNTVSLRIRVTRR</sequence>
<feature type="compositionally biased region" description="Acidic residues" evidence="1">
    <location>
        <begin position="14"/>
        <end position="33"/>
    </location>
</feature>
<comment type="caution">
    <text evidence="2">The sequence shown here is derived from an EMBL/GenBank/DDBJ whole genome shotgun (WGS) entry which is preliminary data.</text>
</comment>
<protein>
    <submittedName>
        <fullName evidence="2">Uncharacterized protein</fullName>
    </submittedName>
</protein>
<dbReference type="AlphaFoldDB" id="A0A4C1XMY0"/>
<evidence type="ECO:0000313" key="3">
    <source>
        <dbReference type="Proteomes" id="UP000299102"/>
    </source>
</evidence>
<dbReference type="Proteomes" id="UP000299102">
    <property type="component" value="Unassembled WGS sequence"/>
</dbReference>
<accession>A0A4C1XMY0</accession>
<reference evidence="2 3" key="1">
    <citation type="journal article" date="2019" name="Commun. Biol.">
        <title>The bagworm genome reveals a unique fibroin gene that provides high tensile strength.</title>
        <authorList>
            <person name="Kono N."/>
            <person name="Nakamura H."/>
            <person name="Ohtoshi R."/>
            <person name="Tomita M."/>
            <person name="Numata K."/>
            <person name="Arakawa K."/>
        </authorList>
    </citation>
    <scope>NUCLEOTIDE SEQUENCE [LARGE SCALE GENOMIC DNA]</scope>
</reference>
<keyword evidence="3" id="KW-1185">Reference proteome</keyword>
<organism evidence="2 3">
    <name type="scientific">Eumeta variegata</name>
    <name type="common">Bagworm moth</name>
    <name type="synonym">Eumeta japonica</name>
    <dbReference type="NCBI Taxonomy" id="151549"/>
    <lineage>
        <taxon>Eukaryota</taxon>
        <taxon>Metazoa</taxon>
        <taxon>Ecdysozoa</taxon>
        <taxon>Arthropoda</taxon>
        <taxon>Hexapoda</taxon>
        <taxon>Insecta</taxon>
        <taxon>Pterygota</taxon>
        <taxon>Neoptera</taxon>
        <taxon>Endopterygota</taxon>
        <taxon>Lepidoptera</taxon>
        <taxon>Glossata</taxon>
        <taxon>Ditrysia</taxon>
        <taxon>Tineoidea</taxon>
        <taxon>Psychidae</taxon>
        <taxon>Oiketicinae</taxon>
        <taxon>Eumeta</taxon>
    </lineage>
</organism>
<gene>
    <name evidence="2" type="ORF">EVAR_97592_1</name>
</gene>